<dbReference type="GO" id="GO:0046872">
    <property type="term" value="F:metal ion binding"/>
    <property type="evidence" value="ECO:0007669"/>
    <property type="project" value="UniProtKB-KW"/>
</dbReference>
<dbReference type="PANTHER" id="PTHR21240">
    <property type="entry name" value="2-AMINO-3-CARBOXYLMUCONATE-6-SEMIALDEHYDE DECARBOXYLASE"/>
    <property type="match status" value="1"/>
</dbReference>
<dbReference type="AlphaFoldDB" id="A0A6G9XP52"/>
<evidence type="ECO:0000259" key="6">
    <source>
        <dbReference type="Pfam" id="PF04909"/>
    </source>
</evidence>
<dbReference type="GO" id="GO:0005829">
    <property type="term" value="C:cytosol"/>
    <property type="evidence" value="ECO:0007669"/>
    <property type="project" value="TreeGrafter"/>
</dbReference>
<evidence type="ECO:0000256" key="3">
    <source>
        <dbReference type="ARBA" id="ARBA00023239"/>
    </source>
</evidence>
<dbReference type="GO" id="GO:0016787">
    <property type="term" value="F:hydrolase activity"/>
    <property type="evidence" value="ECO:0007669"/>
    <property type="project" value="UniProtKB-KW"/>
</dbReference>
<feature type="domain" description="Amidohydrolase-related" evidence="6">
    <location>
        <begin position="41"/>
        <end position="311"/>
    </location>
</feature>
<dbReference type="Proteomes" id="UP000501705">
    <property type="component" value="Chromosome"/>
</dbReference>
<accession>A0A6G9XP52</accession>
<evidence type="ECO:0000256" key="4">
    <source>
        <dbReference type="ARBA" id="ARBA00036832"/>
    </source>
</evidence>
<comment type="catalytic activity">
    <reaction evidence="4">
        <text>6-methylsalicylate + H(+) = 3-methylphenol + CO2</text>
        <dbReference type="Rhea" id="RHEA:23112"/>
        <dbReference type="ChEBI" id="CHEBI:15378"/>
        <dbReference type="ChEBI" id="CHEBI:16526"/>
        <dbReference type="ChEBI" id="CHEBI:17231"/>
        <dbReference type="ChEBI" id="CHEBI:36658"/>
        <dbReference type="EC" id="4.1.1.52"/>
    </reaction>
    <physiologicalReaction direction="left-to-right" evidence="4">
        <dbReference type="Rhea" id="RHEA:23113"/>
    </physiologicalReaction>
</comment>
<dbReference type="EMBL" id="CP046171">
    <property type="protein sequence ID" value="QIS02684.1"/>
    <property type="molecule type" value="Genomic_DNA"/>
</dbReference>
<keyword evidence="3" id="KW-0456">Lyase</keyword>
<evidence type="ECO:0000313" key="7">
    <source>
        <dbReference type="EMBL" id="QIS02684.1"/>
    </source>
</evidence>
<organism evidence="7 8">
    <name type="scientific">Nocardia brasiliensis</name>
    <dbReference type="NCBI Taxonomy" id="37326"/>
    <lineage>
        <taxon>Bacteria</taxon>
        <taxon>Bacillati</taxon>
        <taxon>Actinomycetota</taxon>
        <taxon>Actinomycetes</taxon>
        <taxon>Mycobacteriales</taxon>
        <taxon>Nocardiaceae</taxon>
        <taxon>Nocardia</taxon>
    </lineage>
</organism>
<proteinExistence type="predicted"/>
<dbReference type="Pfam" id="PF04909">
    <property type="entry name" value="Amidohydro_2"/>
    <property type="match status" value="1"/>
</dbReference>
<evidence type="ECO:0000313" key="8">
    <source>
        <dbReference type="Proteomes" id="UP000501705"/>
    </source>
</evidence>
<dbReference type="Gene3D" id="3.20.20.140">
    <property type="entry name" value="Metal-dependent hydrolases"/>
    <property type="match status" value="1"/>
</dbReference>
<dbReference type="InterPro" id="IPR006680">
    <property type="entry name" value="Amidohydro-rel"/>
</dbReference>
<dbReference type="EC" id="4.1.1.52" evidence="5"/>
<dbReference type="GO" id="GO:0047596">
    <property type="term" value="F:6-methylsalicylate decarboxylase activity"/>
    <property type="evidence" value="ECO:0007669"/>
    <property type="project" value="UniProtKB-EC"/>
</dbReference>
<keyword evidence="7" id="KW-0378">Hydrolase</keyword>
<protein>
    <recommendedName>
        <fullName evidence="5">6-methylsalicylate decarboxylase</fullName>
        <ecNumber evidence="5">4.1.1.52</ecNumber>
    </recommendedName>
</protein>
<gene>
    <name evidence="7" type="ORF">F5X71_10445</name>
</gene>
<dbReference type="SUPFAM" id="SSF51556">
    <property type="entry name" value="Metallo-dependent hydrolases"/>
    <property type="match status" value="1"/>
</dbReference>
<dbReference type="InterPro" id="IPR032466">
    <property type="entry name" value="Metal_Hydrolase"/>
</dbReference>
<dbReference type="PANTHER" id="PTHR21240:SF29">
    <property type="entry name" value="AMIDOHYDROLASE-RELATED DOMAIN-CONTAINING PROTEIN"/>
    <property type="match status" value="1"/>
</dbReference>
<reference evidence="7 8" key="1">
    <citation type="journal article" date="2019" name="ACS Chem. Biol.">
        <title>Identification and Mobilization of a Cryptic Antibiotic Biosynthesis Gene Locus from a Human-Pathogenic Nocardia Isolate.</title>
        <authorList>
            <person name="Herisse M."/>
            <person name="Ishida K."/>
            <person name="Porter J.L."/>
            <person name="Howden B."/>
            <person name="Hertweck C."/>
            <person name="Stinear T.P."/>
            <person name="Pidot S.J."/>
        </authorList>
    </citation>
    <scope>NUCLEOTIDE SEQUENCE [LARGE SCALE GENOMIC DNA]</scope>
    <source>
        <strain evidence="7 8">AUSMDU00024985</strain>
    </source>
</reference>
<evidence type="ECO:0000256" key="1">
    <source>
        <dbReference type="ARBA" id="ARBA00022723"/>
    </source>
</evidence>
<evidence type="ECO:0000256" key="5">
    <source>
        <dbReference type="ARBA" id="ARBA00038889"/>
    </source>
</evidence>
<evidence type="ECO:0000256" key="2">
    <source>
        <dbReference type="ARBA" id="ARBA00022833"/>
    </source>
</evidence>
<keyword evidence="2" id="KW-0862">Zinc</keyword>
<name>A0A6G9XP52_NOCBR</name>
<dbReference type="InterPro" id="IPR032465">
    <property type="entry name" value="ACMSD"/>
</dbReference>
<keyword evidence="1" id="KW-0479">Metal-binding</keyword>
<sequence>MVRAIARSQSASSAVPVTVARCRIDLPRPLWRSSSPHWTVEDHLALMTDAGIDRALLSISSPGVYFGDAAAARQLARQVNQAAAQIKRAHPDRFGYFASLPLPDVDGALDEIDHSFADGADGVIWMTNAAGHYLGDPKVAPVLAELERRAAVVFLHPTSCAGHEALALGRPRPMVEFLFDTARTVIDFILSGAAHRYPQLRLIVPHAGGVLPLLTDRLELFRALAEDTHGPSVSEQLHRFYYDLAGTPTAPQITALSSISTPTHLLYGSDYVWTRHPQVLHALTTLDTSWTETDPAWRQLTTRNARQLLGITPNQTNNPT</sequence>
<dbReference type="GO" id="GO:0019748">
    <property type="term" value="P:secondary metabolic process"/>
    <property type="evidence" value="ECO:0007669"/>
    <property type="project" value="TreeGrafter"/>
</dbReference>